<keyword evidence="11" id="KW-1185">Reference proteome</keyword>
<dbReference type="PROSITE" id="PS50109">
    <property type="entry name" value="HIS_KIN"/>
    <property type="match status" value="1"/>
</dbReference>
<dbReference type="PANTHER" id="PTHR43304:SF1">
    <property type="entry name" value="PAC DOMAIN-CONTAINING PROTEIN"/>
    <property type="match status" value="1"/>
</dbReference>
<feature type="domain" description="PAC" evidence="9">
    <location>
        <begin position="99"/>
        <end position="151"/>
    </location>
</feature>
<keyword evidence="3" id="KW-0597">Phosphoprotein</keyword>
<feature type="domain" description="PAS" evidence="8">
    <location>
        <begin position="303"/>
        <end position="373"/>
    </location>
</feature>
<evidence type="ECO:0000259" key="7">
    <source>
        <dbReference type="PROSITE" id="PS50109"/>
    </source>
</evidence>
<name>B0C715_ACAM1</name>
<dbReference type="InterPro" id="IPR013655">
    <property type="entry name" value="PAS_fold_3"/>
</dbReference>
<dbReference type="eggNOG" id="COG4251">
    <property type="taxonomic scope" value="Bacteria"/>
</dbReference>
<dbReference type="SMART" id="SM00086">
    <property type="entry name" value="PAC"/>
    <property type="match status" value="3"/>
</dbReference>
<dbReference type="CDD" id="cd00130">
    <property type="entry name" value="PAS"/>
    <property type="match status" value="3"/>
</dbReference>
<dbReference type="Gene3D" id="3.30.450.20">
    <property type="entry name" value="PAS domain"/>
    <property type="match status" value="3"/>
</dbReference>
<gene>
    <name evidence="10" type="ordered locus">AM1_3869</name>
</gene>
<dbReference type="SUPFAM" id="SSF47384">
    <property type="entry name" value="Homodimeric domain of signal transducing histidine kinase"/>
    <property type="match status" value="1"/>
</dbReference>
<dbReference type="FunFam" id="3.30.450.20:FF:000099">
    <property type="entry name" value="Sensory box sensor histidine kinase"/>
    <property type="match status" value="2"/>
</dbReference>
<dbReference type="Gene3D" id="3.30.565.10">
    <property type="entry name" value="Histidine kinase-like ATPase, C-terminal domain"/>
    <property type="match status" value="1"/>
</dbReference>
<dbReference type="GO" id="GO:0000155">
    <property type="term" value="F:phosphorelay sensor kinase activity"/>
    <property type="evidence" value="ECO:0007669"/>
    <property type="project" value="InterPro"/>
</dbReference>
<dbReference type="PROSITE" id="PS50112">
    <property type="entry name" value="PAS"/>
    <property type="match status" value="2"/>
</dbReference>
<dbReference type="KEGG" id="amr:AM1_3869"/>
<keyword evidence="5 10" id="KW-0418">Kinase</keyword>
<comment type="catalytic activity">
    <reaction evidence="1">
        <text>ATP + protein L-histidine = ADP + protein N-phospho-L-histidine.</text>
        <dbReference type="EC" id="2.7.13.3"/>
    </reaction>
</comment>
<dbReference type="STRING" id="329726.AM1_3869"/>
<dbReference type="InterPro" id="IPR003661">
    <property type="entry name" value="HisK_dim/P_dom"/>
</dbReference>
<proteinExistence type="predicted"/>
<feature type="domain" description="Histidine kinase" evidence="7">
    <location>
        <begin position="445"/>
        <end position="658"/>
    </location>
</feature>
<dbReference type="SMART" id="SM00387">
    <property type="entry name" value="HATPase_c"/>
    <property type="match status" value="1"/>
</dbReference>
<organism evidence="10 11">
    <name type="scientific">Acaryochloris marina (strain MBIC 11017)</name>
    <dbReference type="NCBI Taxonomy" id="329726"/>
    <lineage>
        <taxon>Bacteria</taxon>
        <taxon>Bacillati</taxon>
        <taxon>Cyanobacteriota</taxon>
        <taxon>Cyanophyceae</taxon>
        <taxon>Acaryochloridales</taxon>
        <taxon>Acaryochloridaceae</taxon>
        <taxon>Acaryochloris</taxon>
    </lineage>
</organism>
<reference evidence="10 11" key="1">
    <citation type="journal article" date="2008" name="Proc. Natl. Acad. Sci. U.S.A.">
        <title>Niche adaptation and genome expansion in the chlorophyll d-producing cyanobacterium Acaryochloris marina.</title>
        <authorList>
            <person name="Swingley W.D."/>
            <person name="Chen M."/>
            <person name="Cheung P.C."/>
            <person name="Conrad A.L."/>
            <person name="Dejesa L.C."/>
            <person name="Hao J."/>
            <person name="Honchak B.M."/>
            <person name="Karbach L.E."/>
            <person name="Kurdoglu A."/>
            <person name="Lahiri S."/>
            <person name="Mastrian S.D."/>
            <person name="Miyashita H."/>
            <person name="Page L."/>
            <person name="Ramakrishna P."/>
            <person name="Satoh S."/>
            <person name="Sattley W.M."/>
            <person name="Shimada Y."/>
            <person name="Taylor H.L."/>
            <person name="Tomo T."/>
            <person name="Tsuchiya T."/>
            <person name="Wang Z.T."/>
            <person name="Raymond J."/>
            <person name="Mimuro M."/>
            <person name="Blankenship R.E."/>
            <person name="Touchman J.W."/>
        </authorList>
    </citation>
    <scope>NUCLEOTIDE SEQUENCE [LARGE SCALE GENOMIC DNA]</scope>
    <source>
        <strain evidence="11">MBIC 11017</strain>
    </source>
</reference>
<dbReference type="InterPro" id="IPR003594">
    <property type="entry name" value="HATPase_dom"/>
</dbReference>
<dbReference type="InterPro" id="IPR004358">
    <property type="entry name" value="Sig_transdc_His_kin-like_C"/>
</dbReference>
<evidence type="ECO:0000313" key="11">
    <source>
        <dbReference type="Proteomes" id="UP000000268"/>
    </source>
</evidence>
<dbReference type="PROSITE" id="PS50113">
    <property type="entry name" value="PAC"/>
    <property type="match status" value="3"/>
</dbReference>
<dbReference type="NCBIfam" id="TIGR00229">
    <property type="entry name" value="sensory_box"/>
    <property type="match status" value="3"/>
</dbReference>
<keyword evidence="4" id="KW-0808">Transferase</keyword>
<feature type="domain" description="PAS" evidence="8">
    <location>
        <begin position="27"/>
        <end position="71"/>
    </location>
</feature>
<evidence type="ECO:0000259" key="9">
    <source>
        <dbReference type="PROSITE" id="PS50113"/>
    </source>
</evidence>
<dbReference type="InterPro" id="IPR036097">
    <property type="entry name" value="HisK_dim/P_sf"/>
</dbReference>
<dbReference type="EMBL" id="CP000828">
    <property type="protein sequence ID" value="ABW28854.1"/>
    <property type="molecule type" value="Genomic_DNA"/>
</dbReference>
<evidence type="ECO:0000256" key="4">
    <source>
        <dbReference type="ARBA" id="ARBA00022679"/>
    </source>
</evidence>
<dbReference type="PRINTS" id="PR00344">
    <property type="entry name" value="BCTRLSENSOR"/>
</dbReference>
<dbReference type="eggNOG" id="COG2202">
    <property type="taxonomic scope" value="Bacteria"/>
</dbReference>
<dbReference type="Pfam" id="PF08447">
    <property type="entry name" value="PAS_3"/>
    <property type="match status" value="2"/>
</dbReference>
<feature type="domain" description="PAC" evidence="9">
    <location>
        <begin position="376"/>
        <end position="427"/>
    </location>
</feature>
<feature type="domain" description="PAC" evidence="9">
    <location>
        <begin position="225"/>
        <end position="277"/>
    </location>
</feature>
<evidence type="ECO:0000259" key="8">
    <source>
        <dbReference type="PROSITE" id="PS50112"/>
    </source>
</evidence>
<evidence type="ECO:0000256" key="5">
    <source>
        <dbReference type="ARBA" id="ARBA00022777"/>
    </source>
</evidence>
<dbReference type="Proteomes" id="UP000000268">
    <property type="component" value="Chromosome"/>
</dbReference>
<dbReference type="SUPFAM" id="SSF55785">
    <property type="entry name" value="PYP-like sensor domain (PAS domain)"/>
    <property type="match status" value="3"/>
</dbReference>
<dbReference type="InterPro" id="IPR001610">
    <property type="entry name" value="PAC"/>
</dbReference>
<sequence length="658" mass="75049">MATQPIEEGSTDVVQRQLAEIQQQQSQQQRFYSALQSAMEGIAQLDPQGCFMEVNRTYAHDVGYSPEELVGLPWQTTVFANDIPILESAYNIMLDTGKISVEARGATKQGAVFYQQLTMVANRNDQGEFLGHFCFMQNISDRKLAEVKRIESEQRFQAIADCSSTLIWVADQRNQRTYFNAEWLKFTGRSLKREIEEGWATGIHPADVHDCLAAFALAFEEQRSVQLEYRYLNHAGHYRWLLDSGRPRFLPNGEFVGYVGSCIDITPFKQVADSLEQANYQLQENINKSIDALVGANAQLEESEARFRSLADSLPALIWVCDTEQLCTYVNQTWQTFTGRSLEQETNLGWLDTIHPDDRPRFIDQLQTCFSEEIPLHLEYRRCDRNGTYRWILNTGIPRYIADQFAGMIGCGLDITVSKQNQVALEQAISELTRSNRDLEEFAYVASHDLREPLRKIRSFSELLVEDYADQIDDTGRRYFDYVIDGAARMDALVQSVLQYSRVGRQQEIPEPVDLNTVVQQIANDFSLVIEQKQGWIIYDELPTIIISKIESVQLFQNLIGNALKFHGVQPPHITVKAQRQGTHWQISVSDTGIGIAPEFCDRVFTMFARQHQRDQYPGTGIGLSICRKIVENYGGQIHFETEVGKGTTFIFTLPAMD</sequence>
<dbReference type="InterPro" id="IPR005467">
    <property type="entry name" value="His_kinase_dom"/>
</dbReference>
<dbReference type="AlphaFoldDB" id="B0C715"/>
<dbReference type="SMART" id="SM00091">
    <property type="entry name" value="PAS"/>
    <property type="match status" value="3"/>
</dbReference>
<dbReference type="Gene3D" id="1.10.287.130">
    <property type="match status" value="1"/>
</dbReference>
<dbReference type="Pfam" id="PF08448">
    <property type="entry name" value="PAS_4"/>
    <property type="match status" value="1"/>
</dbReference>
<dbReference type="PANTHER" id="PTHR43304">
    <property type="entry name" value="PHYTOCHROME-LIKE PROTEIN CPH1"/>
    <property type="match status" value="1"/>
</dbReference>
<evidence type="ECO:0000313" key="10">
    <source>
        <dbReference type="EMBL" id="ABW28854.1"/>
    </source>
</evidence>
<protein>
    <recommendedName>
        <fullName evidence="2">histidine kinase</fullName>
        <ecNumber evidence="2">2.7.13.3</ecNumber>
    </recommendedName>
</protein>
<dbReference type="SMART" id="SM00388">
    <property type="entry name" value="HisKA"/>
    <property type="match status" value="1"/>
</dbReference>
<dbReference type="Pfam" id="PF00512">
    <property type="entry name" value="HisKA"/>
    <property type="match status" value="1"/>
</dbReference>
<evidence type="ECO:0000256" key="3">
    <source>
        <dbReference type="ARBA" id="ARBA00022553"/>
    </source>
</evidence>
<dbReference type="CDD" id="cd00082">
    <property type="entry name" value="HisKA"/>
    <property type="match status" value="1"/>
</dbReference>
<dbReference type="FunFam" id="3.30.565.10:FF:000006">
    <property type="entry name" value="Sensor histidine kinase WalK"/>
    <property type="match status" value="1"/>
</dbReference>
<dbReference type="InterPro" id="IPR036890">
    <property type="entry name" value="HATPase_C_sf"/>
</dbReference>
<dbReference type="InterPro" id="IPR000700">
    <property type="entry name" value="PAS-assoc_C"/>
</dbReference>
<dbReference type="Pfam" id="PF02518">
    <property type="entry name" value="HATPase_c"/>
    <property type="match status" value="1"/>
</dbReference>
<evidence type="ECO:0000256" key="2">
    <source>
        <dbReference type="ARBA" id="ARBA00012438"/>
    </source>
</evidence>
<dbReference type="InterPro" id="IPR000014">
    <property type="entry name" value="PAS"/>
</dbReference>
<evidence type="ECO:0000256" key="1">
    <source>
        <dbReference type="ARBA" id="ARBA00000085"/>
    </source>
</evidence>
<dbReference type="SUPFAM" id="SSF55874">
    <property type="entry name" value="ATPase domain of HSP90 chaperone/DNA topoisomerase II/histidine kinase"/>
    <property type="match status" value="1"/>
</dbReference>
<accession>B0C715</accession>
<dbReference type="InterPro" id="IPR013656">
    <property type="entry name" value="PAS_4"/>
</dbReference>
<dbReference type="InterPro" id="IPR052162">
    <property type="entry name" value="Sensor_kinase/Photoreceptor"/>
</dbReference>
<keyword evidence="6" id="KW-0902">Two-component regulatory system</keyword>
<dbReference type="HOGENOM" id="CLU_000445_114_71_3"/>
<dbReference type="EC" id="2.7.13.3" evidence="2"/>
<evidence type="ECO:0000256" key="6">
    <source>
        <dbReference type="ARBA" id="ARBA00023012"/>
    </source>
</evidence>
<dbReference type="InterPro" id="IPR035965">
    <property type="entry name" value="PAS-like_dom_sf"/>
</dbReference>